<keyword evidence="1" id="KW-0732">Signal</keyword>
<feature type="chain" id="PRO_5046691651" description="Zinc resistance-associated protein" evidence="1">
    <location>
        <begin position="24"/>
        <end position="156"/>
    </location>
</feature>
<evidence type="ECO:0000313" key="3">
    <source>
        <dbReference type="Proteomes" id="UP001501479"/>
    </source>
</evidence>
<accession>A0ABP7EIG3</accession>
<evidence type="ECO:0000256" key="1">
    <source>
        <dbReference type="SAM" id="SignalP"/>
    </source>
</evidence>
<dbReference type="RefSeq" id="WP_344965491.1">
    <property type="nucleotide sequence ID" value="NZ_BAABDS010000040.1"/>
</dbReference>
<feature type="signal peptide" evidence="1">
    <location>
        <begin position="1"/>
        <end position="23"/>
    </location>
</feature>
<gene>
    <name evidence="2" type="ORF">GCM10022421_29120</name>
</gene>
<proteinExistence type="predicted"/>
<name>A0ABP7EIG3_9GAMM</name>
<dbReference type="EMBL" id="BAABDS010000040">
    <property type="protein sequence ID" value="GAA3719074.1"/>
    <property type="molecule type" value="Genomic_DNA"/>
</dbReference>
<evidence type="ECO:0008006" key="4">
    <source>
        <dbReference type="Google" id="ProtNLM"/>
    </source>
</evidence>
<reference evidence="3" key="1">
    <citation type="journal article" date="2019" name="Int. J. Syst. Evol. Microbiol.">
        <title>The Global Catalogue of Microorganisms (GCM) 10K type strain sequencing project: providing services to taxonomists for standard genome sequencing and annotation.</title>
        <authorList>
            <consortium name="The Broad Institute Genomics Platform"/>
            <consortium name="The Broad Institute Genome Sequencing Center for Infectious Disease"/>
            <person name="Wu L."/>
            <person name="Ma J."/>
        </authorList>
    </citation>
    <scope>NUCLEOTIDE SEQUENCE [LARGE SCALE GENOMIC DNA]</scope>
    <source>
        <strain evidence="3">JCM 17329</strain>
    </source>
</reference>
<protein>
    <recommendedName>
        <fullName evidence="4">Zinc resistance-associated protein</fullName>
    </recommendedName>
</protein>
<evidence type="ECO:0000313" key="2">
    <source>
        <dbReference type="EMBL" id="GAA3719074.1"/>
    </source>
</evidence>
<dbReference type="Proteomes" id="UP001501479">
    <property type="component" value="Unassembled WGS sequence"/>
</dbReference>
<sequence>MKIKHSVLLLAATLLTAPVLVNAAYHGAEGAGRSAMMEDCDRGDHRGMHGHDHHGKRGHGMMGGKMMNAERFEQHLSKRLEQLDTPELKAQFFATQRARLAASEQQQLMHKLMAEHKAAGIEDADLKAATLEKIAADSKLKQLRLKQMQEALNKMK</sequence>
<organism evidence="2 3">
    <name type="scientific">Oceanisphaera sediminis</name>
    <dbReference type="NCBI Taxonomy" id="981381"/>
    <lineage>
        <taxon>Bacteria</taxon>
        <taxon>Pseudomonadati</taxon>
        <taxon>Pseudomonadota</taxon>
        <taxon>Gammaproteobacteria</taxon>
        <taxon>Aeromonadales</taxon>
        <taxon>Aeromonadaceae</taxon>
        <taxon>Oceanisphaera</taxon>
    </lineage>
</organism>
<comment type="caution">
    <text evidence="2">The sequence shown here is derived from an EMBL/GenBank/DDBJ whole genome shotgun (WGS) entry which is preliminary data.</text>
</comment>
<keyword evidence="3" id="KW-1185">Reference proteome</keyword>